<dbReference type="Proteomes" id="UP000516349">
    <property type="component" value="Chromosome"/>
</dbReference>
<dbReference type="UniPathway" id="UPA00391"/>
<comment type="catalytic activity">
    <reaction evidence="11">
        <text>7,8-dihydroneopterin 3'-triphosphate + H2O = 6-carboxy-5,6,7,8-tetrahydropterin + triphosphate + acetaldehyde + 2 H(+)</text>
        <dbReference type="Rhea" id="RHEA:27966"/>
        <dbReference type="ChEBI" id="CHEBI:15343"/>
        <dbReference type="ChEBI" id="CHEBI:15377"/>
        <dbReference type="ChEBI" id="CHEBI:15378"/>
        <dbReference type="ChEBI" id="CHEBI:18036"/>
        <dbReference type="ChEBI" id="CHEBI:58462"/>
        <dbReference type="ChEBI" id="CHEBI:61032"/>
        <dbReference type="EC" id="4.1.2.50"/>
    </reaction>
</comment>
<comment type="cofactor">
    <cofactor evidence="1">
        <name>Zn(2+)</name>
        <dbReference type="ChEBI" id="CHEBI:29105"/>
    </cofactor>
</comment>
<evidence type="ECO:0000256" key="8">
    <source>
        <dbReference type="ARBA" id="ARBA00022833"/>
    </source>
</evidence>
<dbReference type="EMBL" id="CP060244">
    <property type="protein sequence ID" value="QNT78021.1"/>
    <property type="molecule type" value="Genomic_DNA"/>
</dbReference>
<evidence type="ECO:0000256" key="11">
    <source>
        <dbReference type="ARBA" id="ARBA00048807"/>
    </source>
</evidence>
<sequence length="179" mass="20576">MKPEMVFTRRFSMGHRLIHSGSDVCALPHGHNEYVKVYLHPVQTVRLDGRANMIQAFSEAKSTWHRFVDTKIDHALQLSEDDPLLEWFFTHEPQRAQRIMVTPGDPTTELTACLLLAKLNAFLQANGNILACQKIMLEETPTNTVTYEGNPHDFLPLSDRAENERWWCRPDMSIADCKN</sequence>
<dbReference type="SUPFAM" id="SSF55620">
    <property type="entry name" value="Tetrahydrobiopterin biosynthesis enzymes-like"/>
    <property type="match status" value="1"/>
</dbReference>
<organism evidence="12 13">
    <name type="scientific">Entomobacter blattae</name>
    <dbReference type="NCBI Taxonomy" id="2762277"/>
    <lineage>
        <taxon>Bacteria</taxon>
        <taxon>Pseudomonadati</taxon>
        <taxon>Pseudomonadota</taxon>
        <taxon>Alphaproteobacteria</taxon>
        <taxon>Acetobacterales</taxon>
        <taxon>Acetobacteraceae</taxon>
        <taxon>Entomobacter</taxon>
    </lineage>
</organism>
<keyword evidence="7" id="KW-0479">Metal-binding</keyword>
<dbReference type="GO" id="GO:0046872">
    <property type="term" value="F:metal ion binding"/>
    <property type="evidence" value="ECO:0007669"/>
    <property type="project" value="UniProtKB-KW"/>
</dbReference>
<evidence type="ECO:0000256" key="1">
    <source>
        <dbReference type="ARBA" id="ARBA00001947"/>
    </source>
</evidence>
<evidence type="ECO:0000256" key="7">
    <source>
        <dbReference type="ARBA" id="ARBA00022723"/>
    </source>
</evidence>
<dbReference type="KEGG" id="ebla:JGUZn3_07880"/>
<accession>A0A7H1NQG1</accession>
<dbReference type="GO" id="GO:0070497">
    <property type="term" value="F:6-carboxytetrahydropterin synthase activity"/>
    <property type="evidence" value="ECO:0007669"/>
    <property type="project" value="UniProtKB-EC"/>
</dbReference>
<evidence type="ECO:0000256" key="5">
    <source>
        <dbReference type="ARBA" id="ARBA00012982"/>
    </source>
</evidence>
<comment type="similarity">
    <text evidence="4">Belongs to the PTPS family. QueD subfamily.</text>
</comment>
<reference evidence="12 13" key="1">
    <citation type="submission" date="2020-08" db="EMBL/GenBank/DDBJ databases">
        <title>Complete genome sequence of Entomobacter blattae G55GP.</title>
        <authorList>
            <person name="Poehlein A."/>
            <person name="Guzman J."/>
            <person name="Daniel R."/>
            <person name="Vilcinskas A."/>
        </authorList>
    </citation>
    <scope>NUCLEOTIDE SEQUENCE [LARGE SCALE GENOMIC DNA]</scope>
    <source>
        <strain evidence="12 13">G55GP</strain>
    </source>
</reference>
<evidence type="ECO:0000256" key="4">
    <source>
        <dbReference type="ARBA" id="ARBA00008900"/>
    </source>
</evidence>
<dbReference type="AlphaFoldDB" id="A0A7H1NQG1"/>
<keyword evidence="9" id="KW-0456">Lyase</keyword>
<proteinExistence type="inferred from homology"/>
<evidence type="ECO:0000256" key="10">
    <source>
        <dbReference type="ARBA" id="ARBA00031449"/>
    </source>
</evidence>
<keyword evidence="8" id="KW-0862">Zinc</keyword>
<evidence type="ECO:0000256" key="6">
    <source>
        <dbReference type="ARBA" id="ARBA00018141"/>
    </source>
</evidence>
<dbReference type="InterPro" id="IPR038418">
    <property type="entry name" value="6-PTP_synth/QueD_sf"/>
</dbReference>
<dbReference type="Gene3D" id="3.30.479.10">
    <property type="entry name" value="6-pyruvoyl tetrahydropterin synthase/QueD"/>
    <property type="match status" value="1"/>
</dbReference>
<dbReference type="PANTHER" id="PTHR12589">
    <property type="entry name" value="PYRUVOYL TETRAHYDROBIOPTERIN SYNTHASE"/>
    <property type="match status" value="1"/>
</dbReference>
<protein>
    <recommendedName>
        <fullName evidence="6">6-carboxy-5,6,7,8-tetrahydropterin synthase</fullName>
        <ecNumber evidence="5">4.1.2.50</ecNumber>
    </recommendedName>
    <alternativeName>
        <fullName evidence="10">Queuosine biosynthesis protein QueD</fullName>
    </alternativeName>
</protein>
<comment type="pathway">
    <text evidence="3">Purine metabolism; 7-cyano-7-deazaguanine biosynthesis.</text>
</comment>
<dbReference type="InterPro" id="IPR007115">
    <property type="entry name" value="6-PTP_synth/QueD"/>
</dbReference>
<dbReference type="EC" id="4.1.2.50" evidence="5"/>
<name>A0A7H1NQG1_9PROT</name>
<evidence type="ECO:0000256" key="3">
    <source>
        <dbReference type="ARBA" id="ARBA00005061"/>
    </source>
</evidence>
<evidence type="ECO:0000256" key="9">
    <source>
        <dbReference type="ARBA" id="ARBA00023239"/>
    </source>
</evidence>
<gene>
    <name evidence="12" type="ORF">JGUZn3_07880</name>
</gene>
<dbReference type="Pfam" id="PF01242">
    <property type="entry name" value="PTPS"/>
    <property type="match status" value="1"/>
</dbReference>
<comment type="function">
    <text evidence="2">Catalyzes the conversion of 7,8-dihydroneopterin triphosphate (H2NTP) to 6-carboxy-5,6,7,8-tetrahydropterin (CPH4) and acetaldehyde.</text>
</comment>
<keyword evidence="13" id="KW-1185">Reference proteome</keyword>
<evidence type="ECO:0000313" key="13">
    <source>
        <dbReference type="Proteomes" id="UP000516349"/>
    </source>
</evidence>
<dbReference type="RefSeq" id="WP_203414408.1">
    <property type="nucleotide sequence ID" value="NZ_CP060244.1"/>
</dbReference>
<evidence type="ECO:0000256" key="2">
    <source>
        <dbReference type="ARBA" id="ARBA00002285"/>
    </source>
</evidence>
<dbReference type="PANTHER" id="PTHR12589:SF7">
    <property type="entry name" value="6-PYRUVOYL TETRAHYDROBIOPTERIN SYNTHASE"/>
    <property type="match status" value="1"/>
</dbReference>
<evidence type="ECO:0000313" key="12">
    <source>
        <dbReference type="EMBL" id="QNT78021.1"/>
    </source>
</evidence>